<keyword evidence="2" id="KW-1015">Disulfide bond</keyword>
<gene>
    <name evidence="6" type="ORF">OLC1_LOCUS16936</name>
</gene>
<feature type="signal peptide" evidence="4">
    <location>
        <begin position="1"/>
        <end position="21"/>
    </location>
</feature>
<organism evidence="6 7">
    <name type="scientific">Oldenlandia corymbosa var. corymbosa</name>
    <dbReference type="NCBI Taxonomy" id="529605"/>
    <lineage>
        <taxon>Eukaryota</taxon>
        <taxon>Viridiplantae</taxon>
        <taxon>Streptophyta</taxon>
        <taxon>Embryophyta</taxon>
        <taxon>Tracheophyta</taxon>
        <taxon>Spermatophyta</taxon>
        <taxon>Magnoliopsida</taxon>
        <taxon>eudicotyledons</taxon>
        <taxon>Gunneridae</taxon>
        <taxon>Pentapetalae</taxon>
        <taxon>asterids</taxon>
        <taxon>lamiids</taxon>
        <taxon>Gentianales</taxon>
        <taxon>Rubiaceae</taxon>
        <taxon>Rubioideae</taxon>
        <taxon>Spermacoceae</taxon>
        <taxon>Hedyotis-Oldenlandia complex</taxon>
        <taxon>Oldenlandia</taxon>
    </lineage>
</organism>
<dbReference type="PANTHER" id="PTHR35357:SF8">
    <property type="entry name" value="OS01G0111000 PROTEIN"/>
    <property type="match status" value="1"/>
</dbReference>
<evidence type="ECO:0000256" key="3">
    <source>
        <dbReference type="ARBA" id="ARBA00038471"/>
    </source>
</evidence>
<dbReference type="AlphaFoldDB" id="A0AAV1DM43"/>
<dbReference type="NCBIfam" id="TIGR01614">
    <property type="entry name" value="PME_inhib"/>
    <property type="match status" value="1"/>
</dbReference>
<comment type="similarity">
    <text evidence="3">Belongs to the PMEI family.</text>
</comment>
<dbReference type="GO" id="GO:0004857">
    <property type="term" value="F:enzyme inhibitor activity"/>
    <property type="evidence" value="ECO:0007669"/>
    <property type="project" value="InterPro"/>
</dbReference>
<dbReference type="CDD" id="cd14859">
    <property type="entry name" value="PMEI_like"/>
    <property type="match status" value="1"/>
</dbReference>
<dbReference type="SUPFAM" id="SSF101148">
    <property type="entry name" value="Plant invertase/pectin methylesterase inhibitor"/>
    <property type="match status" value="1"/>
</dbReference>
<dbReference type="Proteomes" id="UP001161247">
    <property type="component" value="Chromosome 6"/>
</dbReference>
<dbReference type="EMBL" id="OX459123">
    <property type="protein sequence ID" value="CAI9108953.1"/>
    <property type="molecule type" value="Genomic_DNA"/>
</dbReference>
<dbReference type="InterPro" id="IPR006501">
    <property type="entry name" value="Pectinesterase_inhib_dom"/>
</dbReference>
<name>A0AAV1DM43_OLDCO</name>
<evidence type="ECO:0000313" key="7">
    <source>
        <dbReference type="Proteomes" id="UP001161247"/>
    </source>
</evidence>
<dbReference type="Gene3D" id="1.20.140.40">
    <property type="entry name" value="Invertase/pectin methylesterase inhibitor family protein"/>
    <property type="match status" value="1"/>
</dbReference>
<evidence type="ECO:0000256" key="2">
    <source>
        <dbReference type="ARBA" id="ARBA00023157"/>
    </source>
</evidence>
<keyword evidence="1 4" id="KW-0732">Signal</keyword>
<reference evidence="6" key="1">
    <citation type="submission" date="2023-03" db="EMBL/GenBank/DDBJ databases">
        <authorList>
            <person name="Julca I."/>
        </authorList>
    </citation>
    <scope>NUCLEOTIDE SEQUENCE</scope>
</reference>
<evidence type="ECO:0000256" key="1">
    <source>
        <dbReference type="ARBA" id="ARBA00022729"/>
    </source>
</evidence>
<feature type="chain" id="PRO_5043965093" evidence="4">
    <location>
        <begin position="22"/>
        <end position="189"/>
    </location>
</feature>
<dbReference type="InterPro" id="IPR035513">
    <property type="entry name" value="Invertase/methylesterase_inhib"/>
</dbReference>
<keyword evidence="7" id="KW-1185">Reference proteome</keyword>
<evidence type="ECO:0000259" key="5">
    <source>
        <dbReference type="SMART" id="SM00856"/>
    </source>
</evidence>
<evidence type="ECO:0000313" key="6">
    <source>
        <dbReference type="EMBL" id="CAI9108953.1"/>
    </source>
</evidence>
<dbReference type="SMART" id="SM00856">
    <property type="entry name" value="PMEI"/>
    <property type="match status" value="1"/>
</dbReference>
<sequence length="189" mass="20734">MAYSILTILLLAFFISFQSLATFHVNGDTSLIERTCKASNYYDLCINSLKSNLNSSLNADTKGLAIIMVKVGVANATSTNAYLSTQFLTTVNGNDTQMKKLINDCAKRYSYAIDALQASLQDLNADLYDYAYMHVMAAEDYPNVCRNNFRRSSKGSLAYPPELAAREDALKHICEVVLGIIDSLAGGDL</sequence>
<dbReference type="PANTHER" id="PTHR35357">
    <property type="entry name" value="OS02G0537100 PROTEIN"/>
    <property type="match status" value="1"/>
</dbReference>
<protein>
    <submittedName>
        <fullName evidence="6">OLC1v1008673C1</fullName>
    </submittedName>
</protein>
<evidence type="ECO:0000256" key="4">
    <source>
        <dbReference type="SAM" id="SignalP"/>
    </source>
</evidence>
<feature type="domain" description="Pectinesterase inhibitor" evidence="5">
    <location>
        <begin position="27"/>
        <end position="180"/>
    </location>
</feature>
<proteinExistence type="inferred from homology"/>
<dbReference type="Pfam" id="PF04043">
    <property type="entry name" value="PMEI"/>
    <property type="match status" value="1"/>
</dbReference>
<accession>A0AAV1DM43</accession>